<evidence type="ECO:0000313" key="2">
    <source>
        <dbReference type="Proteomes" id="UP001500459"/>
    </source>
</evidence>
<comment type="caution">
    <text evidence="1">The sequence shown here is derived from an EMBL/GenBank/DDBJ whole genome shotgun (WGS) entry which is preliminary data.</text>
</comment>
<accession>A0ABP6UKI2</accession>
<dbReference type="Proteomes" id="UP001500459">
    <property type="component" value="Unassembled WGS sequence"/>
</dbReference>
<evidence type="ECO:0000313" key="1">
    <source>
        <dbReference type="EMBL" id="GAA3508395.1"/>
    </source>
</evidence>
<protein>
    <submittedName>
        <fullName evidence="1">Uncharacterized protein</fullName>
    </submittedName>
</protein>
<reference evidence="2" key="1">
    <citation type="journal article" date="2019" name="Int. J. Syst. Evol. Microbiol.">
        <title>The Global Catalogue of Microorganisms (GCM) 10K type strain sequencing project: providing services to taxonomists for standard genome sequencing and annotation.</title>
        <authorList>
            <consortium name="The Broad Institute Genomics Platform"/>
            <consortium name="The Broad Institute Genome Sequencing Center for Infectious Disease"/>
            <person name="Wu L."/>
            <person name="Ma J."/>
        </authorList>
    </citation>
    <scope>NUCLEOTIDE SEQUENCE [LARGE SCALE GENOMIC DNA]</scope>
    <source>
        <strain evidence="2">JCM 17106</strain>
    </source>
</reference>
<dbReference type="RefSeq" id="WP_344926887.1">
    <property type="nucleotide sequence ID" value="NZ_BAABCW010000006.1"/>
</dbReference>
<proteinExistence type="predicted"/>
<keyword evidence="2" id="KW-1185">Reference proteome</keyword>
<gene>
    <name evidence="1" type="ORF">GCM10022393_19400</name>
</gene>
<name>A0ABP6UKI2_9FLAO</name>
<dbReference type="EMBL" id="BAABCW010000006">
    <property type="protein sequence ID" value="GAA3508395.1"/>
    <property type="molecule type" value="Genomic_DNA"/>
</dbReference>
<organism evidence="1 2">
    <name type="scientific">Aquimarina addita</name>
    <dbReference type="NCBI Taxonomy" id="870485"/>
    <lineage>
        <taxon>Bacteria</taxon>
        <taxon>Pseudomonadati</taxon>
        <taxon>Bacteroidota</taxon>
        <taxon>Flavobacteriia</taxon>
        <taxon>Flavobacteriales</taxon>
        <taxon>Flavobacteriaceae</taxon>
        <taxon>Aquimarina</taxon>
    </lineage>
</organism>
<sequence>MAIMRQAEKYKIVVEDTYKCIVGKKLLKNSTKMTLEALNGNLNLSSNKKVIGNGGV</sequence>